<feature type="compositionally biased region" description="Basic and acidic residues" evidence="1">
    <location>
        <begin position="169"/>
        <end position="183"/>
    </location>
</feature>
<protein>
    <recommendedName>
        <fullName evidence="4">Transposase</fullName>
    </recommendedName>
</protein>
<feature type="region of interest" description="Disordered" evidence="1">
    <location>
        <begin position="138"/>
        <end position="207"/>
    </location>
</feature>
<comment type="caution">
    <text evidence="2">The sequence shown here is derived from an EMBL/GenBank/DDBJ whole genome shotgun (WGS) entry which is preliminary data.</text>
</comment>
<name>A0AAV0XBZ1_9HEMI</name>
<dbReference type="AlphaFoldDB" id="A0AAV0XBZ1"/>
<dbReference type="EMBL" id="CARXXK010000004">
    <property type="protein sequence ID" value="CAI6365815.1"/>
    <property type="molecule type" value="Genomic_DNA"/>
</dbReference>
<evidence type="ECO:0000313" key="2">
    <source>
        <dbReference type="EMBL" id="CAI6365815.1"/>
    </source>
</evidence>
<evidence type="ECO:0000313" key="3">
    <source>
        <dbReference type="Proteomes" id="UP001160148"/>
    </source>
</evidence>
<organism evidence="2 3">
    <name type="scientific">Macrosiphum euphorbiae</name>
    <name type="common">potato aphid</name>
    <dbReference type="NCBI Taxonomy" id="13131"/>
    <lineage>
        <taxon>Eukaryota</taxon>
        <taxon>Metazoa</taxon>
        <taxon>Ecdysozoa</taxon>
        <taxon>Arthropoda</taxon>
        <taxon>Hexapoda</taxon>
        <taxon>Insecta</taxon>
        <taxon>Pterygota</taxon>
        <taxon>Neoptera</taxon>
        <taxon>Paraneoptera</taxon>
        <taxon>Hemiptera</taxon>
        <taxon>Sternorrhyncha</taxon>
        <taxon>Aphidomorpha</taxon>
        <taxon>Aphidoidea</taxon>
        <taxon>Aphididae</taxon>
        <taxon>Macrosiphini</taxon>
        <taxon>Macrosiphum</taxon>
    </lineage>
</organism>
<sequence>MASTSKDRGIWLIGGTLESITGSKLPSNKQMLHRFFHLHKYEKKTIQSSATITAREVSAFWEKAKIPTQKECHVIEKIKKIHCKWQSIKKSASRRTSKQLEAESVFVSDFDNLFDIAHKDALTLISIKEDKEFLLAQREKGRRGSMGPIDTKLSKKEERTKQRQLQNELKIKKETERLKKDEQMSNVHDNNIDCDDSQCSSSDNDELYVPSSKRLKKNNSPTKVNTLFNSTIVTSRVASALDRTKVSDRNAMYVLSATVQSLGHNIHNFTLNRESIRQARREYREKIADEIKTSFVTTIPLTVHWDGKLLPDLTSKDKVDRLAVIVSGDGIMKLLGVPKIPNGTGEAQATAVFELLEEWNLIERINFMSFDTTASNSGIKAGACVLLEKKMKRDLLSLACRHHILELIIESVFNAVMGASSGPNIKIFQRFAEKWNEIDVDKYESGIIEDTVASKLNPQKYVLVKLINDQLATFQPRDDYKELLQLSLIFLGDKTAKDFKIRRPGALHRARWMAKLIHSLKIFLFRSQFKLTARELSALEAFNVFVIQVYIKYWYTASSGELAPYNDLNLLKELDNYKKLNIVIGNAAAKSFSRHLWYLSETLIGLAFFDSKVSSEMKVNMVESLVKKGADFPLRRITVETTAVQTVILFLKIASYYLQPWTFPKIS</sequence>
<keyword evidence="3" id="KW-1185">Reference proteome</keyword>
<dbReference type="Proteomes" id="UP001160148">
    <property type="component" value="Unassembled WGS sequence"/>
</dbReference>
<reference evidence="2 3" key="1">
    <citation type="submission" date="2023-01" db="EMBL/GenBank/DDBJ databases">
        <authorList>
            <person name="Whitehead M."/>
        </authorList>
    </citation>
    <scope>NUCLEOTIDE SEQUENCE [LARGE SCALE GENOMIC DNA]</scope>
</reference>
<accession>A0AAV0XBZ1</accession>
<feature type="compositionally biased region" description="Basic and acidic residues" evidence="1">
    <location>
        <begin position="152"/>
        <end position="161"/>
    </location>
</feature>
<evidence type="ECO:0000256" key="1">
    <source>
        <dbReference type="SAM" id="MobiDB-lite"/>
    </source>
</evidence>
<gene>
    <name evidence="2" type="ORF">MEUPH1_LOCUS20483</name>
</gene>
<evidence type="ECO:0008006" key="4">
    <source>
        <dbReference type="Google" id="ProtNLM"/>
    </source>
</evidence>
<proteinExistence type="predicted"/>